<protein>
    <recommendedName>
        <fullName evidence="1">HD/PDEase domain-containing protein</fullName>
    </recommendedName>
</protein>
<dbReference type="PANTHER" id="PTHR35569:SF1">
    <property type="entry name" value="CYANAMIDE HYDRATASE DDI2-RELATED"/>
    <property type="match status" value="1"/>
</dbReference>
<dbReference type="PANTHER" id="PTHR35569">
    <property type="entry name" value="CYANAMIDE HYDRATASE DDI2-RELATED"/>
    <property type="match status" value="1"/>
</dbReference>
<comment type="caution">
    <text evidence="2">The sequence shown here is derived from an EMBL/GenBank/DDBJ whole genome shotgun (WGS) entry which is preliminary data.</text>
</comment>
<evidence type="ECO:0000259" key="1">
    <source>
        <dbReference type="SMART" id="SM00471"/>
    </source>
</evidence>
<dbReference type="Pfam" id="PF01966">
    <property type="entry name" value="HD"/>
    <property type="match status" value="1"/>
</dbReference>
<feature type="domain" description="HD/PDEase" evidence="1">
    <location>
        <begin position="55"/>
        <end position="148"/>
    </location>
</feature>
<organism evidence="2 3">
    <name type="scientific">Amycolatopsis lexingtonensis</name>
    <dbReference type="NCBI Taxonomy" id="218822"/>
    <lineage>
        <taxon>Bacteria</taxon>
        <taxon>Bacillati</taxon>
        <taxon>Actinomycetota</taxon>
        <taxon>Actinomycetes</taxon>
        <taxon>Pseudonocardiales</taxon>
        <taxon>Pseudonocardiaceae</taxon>
        <taxon>Amycolatopsis</taxon>
    </lineage>
</organism>
<dbReference type="SMART" id="SM00471">
    <property type="entry name" value="HDc"/>
    <property type="match status" value="1"/>
</dbReference>
<dbReference type="SUPFAM" id="SSF109604">
    <property type="entry name" value="HD-domain/PDEase-like"/>
    <property type="match status" value="1"/>
</dbReference>
<dbReference type="Gene3D" id="1.10.3210.10">
    <property type="entry name" value="Hypothetical protein af1432"/>
    <property type="match status" value="1"/>
</dbReference>
<gene>
    <name evidence="2" type="ORF">H4696_003279</name>
</gene>
<sequence length="247" mass="26628">MHGKILSKGGKLATRQVRTVATTLERMTGPTSADLTALPRTPLATAVVNLIQPLETPSVFNHSIRTYLFARLVAARLGLLAADEYDDDLLFAACAMHDLGVAPDGPHRQRFEVEGADRAAEFLTARGVPAADADAVWQAIALHTSSGIAERRGTLCVLVREGVAVDFGGPLGTDHLDAITDEQADAIHTAYPRLNMIRSLTDAIVTQAAKNPANAPRYAIPGEFLRERETSGRTRLEHACRSSRWGN</sequence>
<dbReference type="Proteomes" id="UP000631670">
    <property type="component" value="Unassembled WGS sequence"/>
</dbReference>
<dbReference type="InterPro" id="IPR003607">
    <property type="entry name" value="HD/PDEase_dom"/>
</dbReference>
<dbReference type="InterPro" id="IPR006674">
    <property type="entry name" value="HD_domain"/>
</dbReference>
<keyword evidence="3" id="KW-1185">Reference proteome</keyword>
<evidence type="ECO:0000313" key="3">
    <source>
        <dbReference type="Proteomes" id="UP000631670"/>
    </source>
</evidence>
<dbReference type="EMBL" id="JADBEG010000001">
    <property type="protein sequence ID" value="MBE1496179.1"/>
    <property type="molecule type" value="Genomic_DNA"/>
</dbReference>
<accession>A0ABR9HZ41</accession>
<dbReference type="RefSeq" id="WP_225955710.1">
    <property type="nucleotide sequence ID" value="NZ_JADBEG010000001.1"/>
</dbReference>
<name>A0ABR9HZ41_9PSEU</name>
<proteinExistence type="predicted"/>
<reference evidence="2 3" key="1">
    <citation type="submission" date="2020-10" db="EMBL/GenBank/DDBJ databases">
        <title>Sequencing the genomes of 1000 actinobacteria strains.</title>
        <authorList>
            <person name="Klenk H.-P."/>
        </authorList>
    </citation>
    <scope>NUCLEOTIDE SEQUENCE [LARGE SCALE GENOMIC DNA]</scope>
    <source>
        <strain evidence="2 3">DSM 44653</strain>
    </source>
</reference>
<evidence type="ECO:0000313" key="2">
    <source>
        <dbReference type="EMBL" id="MBE1496179.1"/>
    </source>
</evidence>